<dbReference type="GO" id="GO:0044550">
    <property type="term" value="P:secondary metabolite biosynthetic process"/>
    <property type="evidence" value="ECO:0007669"/>
    <property type="project" value="UniProtKB-ARBA"/>
</dbReference>
<protein>
    <submittedName>
        <fullName evidence="5">O-methyltransferase, family 2</fullName>
    </submittedName>
</protein>
<dbReference type="SUPFAM" id="SSF53335">
    <property type="entry name" value="S-adenosyl-L-methionine-dependent methyltransferases"/>
    <property type="match status" value="1"/>
</dbReference>
<dbReference type="PROSITE" id="PS51683">
    <property type="entry name" value="SAM_OMT_II"/>
    <property type="match status" value="1"/>
</dbReference>
<keyword evidence="6" id="KW-1185">Reference proteome</keyword>
<evidence type="ECO:0000313" key="6">
    <source>
        <dbReference type="Proteomes" id="UP000070168"/>
    </source>
</evidence>
<evidence type="ECO:0000256" key="2">
    <source>
        <dbReference type="ARBA" id="ARBA00022679"/>
    </source>
</evidence>
<dbReference type="GO" id="GO:0032259">
    <property type="term" value="P:methylation"/>
    <property type="evidence" value="ECO:0007669"/>
    <property type="project" value="UniProtKB-KW"/>
</dbReference>
<dbReference type="Gene3D" id="3.40.50.150">
    <property type="entry name" value="Vaccinia Virus protein VP39"/>
    <property type="match status" value="1"/>
</dbReference>
<keyword evidence="2 5" id="KW-0808">Transferase</keyword>
<dbReference type="OrthoDB" id="1606438at2759"/>
<name>A0A135LEX3_PENPA</name>
<accession>A0A135LEX3</accession>
<dbReference type="Gene3D" id="1.10.10.10">
    <property type="entry name" value="Winged helix-like DNA-binding domain superfamily/Winged helix DNA-binding domain"/>
    <property type="match status" value="1"/>
</dbReference>
<gene>
    <name evidence="5" type="ORF">PGRI_013200</name>
</gene>
<dbReference type="InterPro" id="IPR029063">
    <property type="entry name" value="SAM-dependent_MTases_sf"/>
</dbReference>
<dbReference type="InterPro" id="IPR036388">
    <property type="entry name" value="WH-like_DNA-bd_sf"/>
</dbReference>
<organism evidence="5 6">
    <name type="scientific">Penicillium patulum</name>
    <name type="common">Penicillium griseofulvum</name>
    <dbReference type="NCBI Taxonomy" id="5078"/>
    <lineage>
        <taxon>Eukaryota</taxon>
        <taxon>Fungi</taxon>
        <taxon>Dikarya</taxon>
        <taxon>Ascomycota</taxon>
        <taxon>Pezizomycotina</taxon>
        <taxon>Eurotiomycetes</taxon>
        <taxon>Eurotiomycetidae</taxon>
        <taxon>Eurotiales</taxon>
        <taxon>Aspergillaceae</taxon>
        <taxon>Penicillium</taxon>
    </lineage>
</organism>
<comment type="caution">
    <text evidence="5">The sequence shown here is derived from an EMBL/GenBank/DDBJ whole genome shotgun (WGS) entry which is preliminary data.</text>
</comment>
<dbReference type="GeneID" id="63704333"/>
<evidence type="ECO:0000256" key="3">
    <source>
        <dbReference type="ARBA" id="ARBA00022691"/>
    </source>
</evidence>
<evidence type="ECO:0000259" key="4">
    <source>
        <dbReference type="Pfam" id="PF00891"/>
    </source>
</evidence>
<dbReference type="OMA" id="CRFILHD"/>
<dbReference type="SUPFAM" id="SSF46785">
    <property type="entry name" value="Winged helix' DNA-binding domain"/>
    <property type="match status" value="1"/>
</dbReference>
<dbReference type="InterPro" id="IPR016461">
    <property type="entry name" value="COMT-like"/>
</dbReference>
<keyword evidence="1 5" id="KW-0489">Methyltransferase</keyword>
<dbReference type="PANTHER" id="PTHR43712">
    <property type="entry name" value="PUTATIVE (AFU_ORTHOLOGUE AFUA_4G14580)-RELATED"/>
    <property type="match status" value="1"/>
</dbReference>
<dbReference type="Pfam" id="PF00891">
    <property type="entry name" value="Methyltransf_2"/>
    <property type="match status" value="1"/>
</dbReference>
<dbReference type="CDD" id="cd02440">
    <property type="entry name" value="AdoMet_MTases"/>
    <property type="match status" value="1"/>
</dbReference>
<dbReference type="AlphaFoldDB" id="A0A135LEX3"/>
<keyword evidence="3" id="KW-0949">S-adenosyl-L-methionine</keyword>
<sequence>MDRGNLTSRGNEIAEIVRTLADDLSSQGIPEPTFEHGLPAVLQTDAPDSNALAARIKLLGLLDELRDLLTDPALLGSPELRNPSLSILALVRLKIFEKFPSEGTTIKDLAQRVSRNENIVRRLMSHAATYHVFYQEQPDFFIHTAGSRILSENEGMRTWMLVGLGETMPGALKIAEAVSQNNDSEEPQHSVIIPHDHLKCNFANNKQGWSLQNGTDLPVFQALANMPERAQIFAKAMSWLAQLPGYSPQYLVDHFPFGSGDITVVDVGGGIGHIARALTDHCPTIQCIVQDRPEVIFQGEQALPANLQDRIRFQKHDFFQPQPVHGADVYLLRHILHDWSNKYARMILQALIPALKPGAKIVLNDRIIPGYGEVHYLKEREARDYDMYMLALQNAQERTPDDWKNLFRDADPRFKVTRTSQPSKSYLSIMEVTWEG</sequence>
<reference evidence="5 6" key="1">
    <citation type="journal article" date="2016" name="BMC Genomics">
        <title>Genome sequencing and secondary metabolism of the postharvest pathogen Penicillium griseofulvum.</title>
        <authorList>
            <person name="Banani H."/>
            <person name="Marcet-Houben M."/>
            <person name="Ballester A.R."/>
            <person name="Abbruscato P."/>
            <person name="Gonzalez-Candelas L."/>
            <person name="Gabaldon T."/>
            <person name="Spadaro D."/>
        </authorList>
    </citation>
    <scope>NUCLEOTIDE SEQUENCE [LARGE SCALE GENOMIC DNA]</scope>
    <source>
        <strain evidence="5 6">PG3</strain>
    </source>
</reference>
<dbReference type="PANTHER" id="PTHR43712:SF12">
    <property type="entry name" value="STERIGMATOCYSTIN 8-O-METHYLTRANSFERASE"/>
    <property type="match status" value="1"/>
</dbReference>
<dbReference type="InterPro" id="IPR001077">
    <property type="entry name" value="COMT_C"/>
</dbReference>
<dbReference type="EMBL" id="LHQR01000065">
    <property type="protein sequence ID" value="KXG47450.1"/>
    <property type="molecule type" value="Genomic_DNA"/>
</dbReference>
<evidence type="ECO:0000256" key="1">
    <source>
        <dbReference type="ARBA" id="ARBA00022603"/>
    </source>
</evidence>
<proteinExistence type="predicted"/>
<dbReference type="RefSeq" id="XP_040645986.1">
    <property type="nucleotide sequence ID" value="XM_040789033.1"/>
</dbReference>
<evidence type="ECO:0000313" key="5">
    <source>
        <dbReference type="EMBL" id="KXG47450.1"/>
    </source>
</evidence>
<dbReference type="Proteomes" id="UP000070168">
    <property type="component" value="Unassembled WGS sequence"/>
</dbReference>
<feature type="domain" description="O-methyltransferase C-terminal" evidence="4">
    <location>
        <begin position="198"/>
        <end position="410"/>
    </location>
</feature>
<dbReference type="InterPro" id="IPR036390">
    <property type="entry name" value="WH_DNA-bd_sf"/>
</dbReference>
<dbReference type="GO" id="GO:0008171">
    <property type="term" value="F:O-methyltransferase activity"/>
    <property type="evidence" value="ECO:0007669"/>
    <property type="project" value="InterPro"/>
</dbReference>